<dbReference type="InterPro" id="IPR007972">
    <property type="entry name" value="Mtfr1"/>
</dbReference>
<name>A0A4P6DFY9_RHOPR</name>
<dbReference type="AlphaFoldDB" id="A0A4P6DFY9"/>
<protein>
    <submittedName>
        <fullName evidence="3">Putative fission regulator 2-like protein mitochondrial</fullName>
    </submittedName>
</protein>
<dbReference type="PANTHER" id="PTHR14215:SF0">
    <property type="entry name" value="WH2 DOMAIN-CONTAINING PROTEIN"/>
    <property type="match status" value="1"/>
</dbReference>
<evidence type="ECO:0000256" key="2">
    <source>
        <dbReference type="SAM" id="MobiDB-lite"/>
    </source>
</evidence>
<dbReference type="EMBL" id="GHKJ01000601">
    <property type="protein sequence ID" value="MOY45631.1"/>
    <property type="molecule type" value="Transcribed_RNA"/>
</dbReference>
<reference evidence="3" key="1">
    <citation type="submission" date="2019-04" db="EMBL/GenBank/DDBJ databases">
        <title>Analysis of the testis transcriptome of the Chagas disease vector Rhodnius prolixus.</title>
        <authorList>
            <person name="Cesar J."/>
            <person name="Ribeiro J.M."/>
            <person name="Pereira M.H."/>
            <person name="Araujo R.N."/>
            <person name="Gontijo N.F."/>
            <person name="Pessoa G."/>
            <person name="Sant'Anna M.V."/>
            <person name="Sorgine M.H."/>
            <person name="Majerowicz D."/>
            <person name="Carvalho A.B."/>
            <person name="Braz G."/>
            <person name="Mesquita R."/>
            <person name="Lagerblad P.O."/>
            <person name="Koerich L.B."/>
        </authorList>
    </citation>
    <scope>NUCLEOTIDE SEQUENCE</scope>
</reference>
<feature type="compositionally biased region" description="Pro residues" evidence="2">
    <location>
        <begin position="174"/>
        <end position="195"/>
    </location>
</feature>
<feature type="compositionally biased region" description="Low complexity" evidence="2">
    <location>
        <begin position="212"/>
        <end position="222"/>
    </location>
</feature>
<evidence type="ECO:0000313" key="3">
    <source>
        <dbReference type="EMBL" id="MOY45631.1"/>
    </source>
</evidence>
<organism evidence="3">
    <name type="scientific">Rhodnius prolixus</name>
    <name type="common">Triatomid bug</name>
    <dbReference type="NCBI Taxonomy" id="13249"/>
    <lineage>
        <taxon>Eukaryota</taxon>
        <taxon>Metazoa</taxon>
        <taxon>Ecdysozoa</taxon>
        <taxon>Arthropoda</taxon>
        <taxon>Hexapoda</taxon>
        <taxon>Insecta</taxon>
        <taxon>Pterygota</taxon>
        <taxon>Neoptera</taxon>
        <taxon>Paraneoptera</taxon>
        <taxon>Hemiptera</taxon>
        <taxon>Heteroptera</taxon>
        <taxon>Panheteroptera</taxon>
        <taxon>Cimicomorpha</taxon>
        <taxon>Reduviidae</taxon>
        <taxon>Triatominae</taxon>
        <taxon>Rhodnius</taxon>
    </lineage>
</organism>
<evidence type="ECO:0000256" key="1">
    <source>
        <dbReference type="ARBA" id="ARBA00005807"/>
    </source>
</evidence>
<sequence>MDIFIGRLLELLSDLFLQAFVNQWQVAVCSKKIQSGNSSRPVKRQRSIVRTIGTYLPLRNAPRVHLNLAAWNNCANNYAPNVTFHEQDFGKDDLDTNGTISCHNAEREANNKYLQEQLDQLKLFVAEILEKQSDTIKEIVEEILDKQKKKTVGRMVWIQTDSEEENKPSVELSIPPPPPPLPPTPPPPPPPPLPPAAYTGVNGLKGTRKYRSSNSSLNSNSSTPQTTAKEILGQLMLEMKNGRPKLRPVQRSPGGNPIKRARTPSKADPADILTEVLRRRYSLAQMSDTNGSDTSSV</sequence>
<dbReference type="PANTHER" id="PTHR14215">
    <property type="entry name" value="PROTEIN OF UNKNOWN FUNCTION DUF729"/>
    <property type="match status" value="1"/>
</dbReference>
<accession>A0A4P6DFY9</accession>
<comment type="similarity">
    <text evidence="1">Belongs to the MTFR1 family.</text>
</comment>
<proteinExistence type="inferred from homology"/>
<feature type="region of interest" description="Disordered" evidence="2">
    <location>
        <begin position="240"/>
        <end position="271"/>
    </location>
</feature>
<feature type="region of interest" description="Disordered" evidence="2">
    <location>
        <begin position="160"/>
        <end position="226"/>
    </location>
</feature>